<keyword evidence="8" id="KW-1185">Reference proteome</keyword>
<dbReference type="Pfam" id="PF00620">
    <property type="entry name" value="RhoGAP"/>
    <property type="match status" value="1"/>
</dbReference>
<evidence type="ECO:0000313" key="7">
    <source>
        <dbReference type="EMBL" id="KAI9246755.1"/>
    </source>
</evidence>
<dbReference type="Gene3D" id="1.10.555.10">
    <property type="entry name" value="Rho GTPase activation protein"/>
    <property type="match status" value="1"/>
</dbReference>
<feature type="compositionally biased region" description="Basic and acidic residues" evidence="3">
    <location>
        <begin position="681"/>
        <end position="694"/>
    </location>
</feature>
<dbReference type="Proteomes" id="UP001209540">
    <property type="component" value="Unassembled WGS sequence"/>
</dbReference>
<evidence type="ECO:0000256" key="1">
    <source>
        <dbReference type="ARBA" id="ARBA00022468"/>
    </source>
</evidence>
<dbReference type="PROSITE" id="PS50195">
    <property type="entry name" value="PX"/>
    <property type="match status" value="1"/>
</dbReference>
<name>A0AAD5JNB9_9FUNG</name>
<dbReference type="SUPFAM" id="SSF48350">
    <property type="entry name" value="GTPase activation domain, GAP"/>
    <property type="match status" value="1"/>
</dbReference>
<evidence type="ECO:0000256" key="3">
    <source>
        <dbReference type="SAM" id="MobiDB-lite"/>
    </source>
</evidence>
<proteinExistence type="predicted"/>
<dbReference type="InterPro" id="IPR008936">
    <property type="entry name" value="Rho_GTPase_activation_prot"/>
</dbReference>
<accession>A0AAD5JNB9</accession>
<dbReference type="InterPro" id="IPR036871">
    <property type="entry name" value="PX_dom_sf"/>
</dbReference>
<dbReference type="CDD" id="cd06093">
    <property type="entry name" value="PX_domain"/>
    <property type="match status" value="1"/>
</dbReference>
<dbReference type="SMART" id="SM00233">
    <property type="entry name" value="PH"/>
    <property type="match status" value="1"/>
</dbReference>
<sequence length="1158" mass="127253">MSLQETTTPTIDPTITNTNNSTFPTGNELVHLRSQNEQLWKIIEKQRVMIQNLQKDNARLSIERDGFMDKYQQLERQVGLKKQKQRAASILISPEVLREIAEADDALAPTPSDTTSSPVDLPVPTIITTNLSPSASINNNNGQNSQHNSPVPPPRSPFRSVKPVDGSPPASPVPSTMDKAARRARARESMMPPPRNGIPEYDPTMRAASPPLPRMPPRHSIYHAASVPPTTSRSLESGEEPISSSSIPTIPAFHGNQPTIQEPSDLRMTAGQAPLALGDVSVKVVGSNIKTNERGKEVIAFIIGVNRKAMEGHNELWRVEKFYSDFLDLDTKLKTQPNPAVTSKISKLPDKALFTTHAPSKVDMRKAALEHYLQHAVSLPWDDMSDVCEFLSTNVIDHDVSSSQATGKKEGYLTKRGKNFGGWKSRYFILKEDVIHYYETKDGSQLGTIRLTNAQIGRQTSGVTPAADESNSIYRHAFLLVEQKRAGSSHVVRHILCADSDKDRDEWVEAIIQNIRFDEESPAELQAKALQGKKNKKEKPRKPSKGEAIPSTTTTGSALRAPSPIPMAGGNNGNDATMGVAISSGVGPTPSVSSDSTDSSLLSSSLPSSSTPGGIWPPPPPPNAGDIGRASLDQLPQHGRNLHTPPPILLRRSSMTNLTDESPQQQPQQPYPQRAPSPSGRHSEDLLEDVNEKKAKNKANRMTFWPKKMFGSSDAPTPKPSTSWTTDSSSNTSSNLLSGNTSSNTARASIAPTGFRNFLSRSSNDSSSSDPKRTAHPGNNNTEVFGPKQVFSVPLEDAVRVSKVVEGYELPSVVYRCIEYLDAKNAVLEEGLYRLSGSSTVMKTLRQKFNKEGDVNLLASKEYYDVHAVAGLLKMWLRELPTSVLTRELRTDFLHVIDLLDRKDRVNELGRLVSLLPLANYTLLRALTAHLIRVVQHADINKMTVRNVSIVFSPTLGIPAMIFNLFMSEFEYVFWTTEDGDAAPRRIEDEPEEEEPPMVSVESPPPPPQQQQQVVVEESLNLAQPQPPLVESSDQQIQQQQQMSAPAGAATTTATGSTTDQPLPPVALGRKPTLKLREEFGRNNRNSVNYFESAPNAIVELERNMDGPPVLDEDDDEDFNELTLTSAPRISEDDTCSTKYVSDNHHHHSPTFTTTSSN</sequence>
<dbReference type="Gene3D" id="2.30.29.30">
    <property type="entry name" value="Pleckstrin-homology domain (PH domain)/Phosphotyrosine-binding domain (PTB)"/>
    <property type="match status" value="1"/>
</dbReference>
<dbReference type="Gene3D" id="3.30.1520.10">
    <property type="entry name" value="Phox-like domain"/>
    <property type="match status" value="1"/>
</dbReference>
<dbReference type="Pfam" id="PF00787">
    <property type="entry name" value="PX"/>
    <property type="match status" value="1"/>
</dbReference>
<feature type="compositionally biased region" description="Low complexity" evidence="3">
    <location>
        <begin position="134"/>
        <end position="149"/>
    </location>
</feature>
<dbReference type="PANTHER" id="PTHR23176:SF129">
    <property type="entry name" value="RHO GTPASE ACTIVATING PROTEIN AT 16F, ISOFORM E-RELATED"/>
    <property type="match status" value="1"/>
</dbReference>
<dbReference type="SUPFAM" id="SSF64268">
    <property type="entry name" value="PX domain"/>
    <property type="match status" value="1"/>
</dbReference>
<dbReference type="GO" id="GO:0005096">
    <property type="term" value="F:GTPase activator activity"/>
    <property type="evidence" value="ECO:0007669"/>
    <property type="project" value="UniProtKB-KW"/>
</dbReference>
<feature type="domain" description="PX" evidence="5">
    <location>
        <begin position="279"/>
        <end position="398"/>
    </location>
</feature>
<feature type="domain" description="Rho-GAP" evidence="6">
    <location>
        <begin position="793"/>
        <end position="998"/>
    </location>
</feature>
<feature type="region of interest" description="Disordered" evidence="3">
    <location>
        <begin position="986"/>
        <end position="1068"/>
    </location>
</feature>
<feature type="compositionally biased region" description="Low complexity" evidence="3">
    <location>
        <begin position="1035"/>
        <end position="1059"/>
    </location>
</feature>
<feature type="coiled-coil region" evidence="2">
    <location>
        <begin position="43"/>
        <end position="77"/>
    </location>
</feature>
<evidence type="ECO:0000256" key="2">
    <source>
        <dbReference type="SAM" id="Coils"/>
    </source>
</evidence>
<dbReference type="AlphaFoldDB" id="A0AAD5JNB9"/>
<keyword evidence="1" id="KW-0343">GTPase activation</keyword>
<feature type="region of interest" description="Disordered" evidence="3">
    <location>
        <begin position="228"/>
        <end position="260"/>
    </location>
</feature>
<feature type="region of interest" description="Disordered" evidence="3">
    <location>
        <begin position="529"/>
        <end position="786"/>
    </location>
</feature>
<protein>
    <recommendedName>
        <fullName evidence="9">RhoGAP-domain-containing protein</fullName>
    </recommendedName>
</protein>
<dbReference type="GO" id="GO:0007165">
    <property type="term" value="P:signal transduction"/>
    <property type="evidence" value="ECO:0007669"/>
    <property type="project" value="InterPro"/>
</dbReference>
<feature type="compositionally biased region" description="Low complexity" evidence="3">
    <location>
        <begin position="240"/>
        <end position="251"/>
    </location>
</feature>
<dbReference type="InterPro" id="IPR011993">
    <property type="entry name" value="PH-like_dom_sf"/>
</dbReference>
<reference evidence="7" key="2">
    <citation type="submission" date="2023-02" db="EMBL/GenBank/DDBJ databases">
        <authorList>
            <consortium name="DOE Joint Genome Institute"/>
            <person name="Mondo S.J."/>
            <person name="Chang Y."/>
            <person name="Wang Y."/>
            <person name="Ahrendt S."/>
            <person name="Andreopoulos W."/>
            <person name="Barry K."/>
            <person name="Beard J."/>
            <person name="Benny G.L."/>
            <person name="Blankenship S."/>
            <person name="Bonito G."/>
            <person name="Cuomo C."/>
            <person name="Desiro A."/>
            <person name="Gervers K.A."/>
            <person name="Hundley H."/>
            <person name="Kuo A."/>
            <person name="LaButti K."/>
            <person name="Lang B.F."/>
            <person name="Lipzen A."/>
            <person name="O'Donnell K."/>
            <person name="Pangilinan J."/>
            <person name="Reynolds N."/>
            <person name="Sandor L."/>
            <person name="Smith M.W."/>
            <person name="Tsang A."/>
            <person name="Grigoriev I.V."/>
            <person name="Stajich J.E."/>
            <person name="Spatafora J.W."/>
        </authorList>
    </citation>
    <scope>NUCLEOTIDE SEQUENCE</scope>
    <source>
        <strain evidence="7">RSA 2281</strain>
    </source>
</reference>
<dbReference type="Pfam" id="PF00169">
    <property type="entry name" value="PH"/>
    <property type="match status" value="1"/>
</dbReference>
<dbReference type="EMBL" id="JAIXMP010000045">
    <property type="protein sequence ID" value="KAI9246755.1"/>
    <property type="molecule type" value="Genomic_DNA"/>
</dbReference>
<comment type="caution">
    <text evidence="7">The sequence shown here is derived from an EMBL/GenBank/DDBJ whole genome shotgun (WGS) entry which is preliminary data.</text>
</comment>
<evidence type="ECO:0000259" key="5">
    <source>
        <dbReference type="PROSITE" id="PS50195"/>
    </source>
</evidence>
<feature type="compositionally biased region" description="Low complexity" evidence="3">
    <location>
        <begin position="755"/>
        <end position="769"/>
    </location>
</feature>
<feature type="compositionally biased region" description="Basic residues" evidence="3">
    <location>
        <begin position="531"/>
        <end position="543"/>
    </location>
</feature>
<dbReference type="InterPro" id="IPR000198">
    <property type="entry name" value="RhoGAP_dom"/>
</dbReference>
<feature type="compositionally biased region" description="Low complexity" evidence="3">
    <location>
        <begin position="721"/>
        <end position="745"/>
    </location>
</feature>
<feature type="region of interest" description="Disordered" evidence="3">
    <location>
        <begin position="1"/>
        <end position="22"/>
    </location>
</feature>
<evidence type="ECO:0000259" key="4">
    <source>
        <dbReference type="PROSITE" id="PS50003"/>
    </source>
</evidence>
<dbReference type="GO" id="GO:0005737">
    <property type="term" value="C:cytoplasm"/>
    <property type="evidence" value="ECO:0007669"/>
    <property type="project" value="TreeGrafter"/>
</dbReference>
<feature type="region of interest" description="Disordered" evidence="3">
    <location>
        <begin position="107"/>
        <end position="202"/>
    </location>
</feature>
<feature type="region of interest" description="Disordered" evidence="3">
    <location>
        <begin position="1134"/>
        <end position="1158"/>
    </location>
</feature>
<dbReference type="InterPro" id="IPR050729">
    <property type="entry name" value="Rho-GAP"/>
</dbReference>
<evidence type="ECO:0000259" key="6">
    <source>
        <dbReference type="PROSITE" id="PS50238"/>
    </source>
</evidence>
<feature type="compositionally biased region" description="Low complexity" evidence="3">
    <location>
        <begin position="1010"/>
        <end position="1019"/>
    </location>
</feature>
<dbReference type="CDD" id="cd13277">
    <property type="entry name" value="PH_Bem3"/>
    <property type="match status" value="1"/>
</dbReference>
<dbReference type="GO" id="GO:0035091">
    <property type="term" value="F:phosphatidylinositol binding"/>
    <property type="evidence" value="ECO:0007669"/>
    <property type="project" value="InterPro"/>
</dbReference>
<evidence type="ECO:0000313" key="8">
    <source>
        <dbReference type="Proteomes" id="UP001209540"/>
    </source>
</evidence>
<feature type="domain" description="PH" evidence="4">
    <location>
        <begin position="406"/>
        <end position="516"/>
    </location>
</feature>
<dbReference type="InterPro" id="IPR001683">
    <property type="entry name" value="PX_dom"/>
</dbReference>
<keyword evidence="2" id="KW-0175">Coiled coil</keyword>
<reference evidence="7" key="1">
    <citation type="journal article" date="2022" name="IScience">
        <title>Evolution of zygomycete secretomes and the origins of terrestrial fungal ecologies.</title>
        <authorList>
            <person name="Chang Y."/>
            <person name="Wang Y."/>
            <person name="Mondo S."/>
            <person name="Ahrendt S."/>
            <person name="Andreopoulos W."/>
            <person name="Barry K."/>
            <person name="Beard J."/>
            <person name="Benny G.L."/>
            <person name="Blankenship S."/>
            <person name="Bonito G."/>
            <person name="Cuomo C."/>
            <person name="Desiro A."/>
            <person name="Gervers K.A."/>
            <person name="Hundley H."/>
            <person name="Kuo A."/>
            <person name="LaButti K."/>
            <person name="Lang B.F."/>
            <person name="Lipzen A."/>
            <person name="O'Donnell K."/>
            <person name="Pangilinan J."/>
            <person name="Reynolds N."/>
            <person name="Sandor L."/>
            <person name="Smith M.E."/>
            <person name="Tsang A."/>
            <person name="Grigoriev I.V."/>
            <person name="Stajich J.E."/>
            <person name="Spatafora J.W."/>
        </authorList>
    </citation>
    <scope>NUCLEOTIDE SEQUENCE</scope>
    <source>
        <strain evidence="7">RSA 2281</strain>
    </source>
</reference>
<dbReference type="PROSITE" id="PS50238">
    <property type="entry name" value="RHOGAP"/>
    <property type="match status" value="1"/>
</dbReference>
<dbReference type="SUPFAM" id="SSF50729">
    <property type="entry name" value="PH domain-like"/>
    <property type="match status" value="1"/>
</dbReference>
<feature type="compositionally biased region" description="Low complexity" evidence="3">
    <location>
        <begin position="583"/>
        <end position="614"/>
    </location>
</feature>
<dbReference type="SMART" id="SM00324">
    <property type="entry name" value="RhoGAP"/>
    <property type="match status" value="1"/>
</dbReference>
<gene>
    <name evidence="7" type="ORF">BDA99DRAFT_526857</name>
</gene>
<dbReference type="PANTHER" id="PTHR23176">
    <property type="entry name" value="RHO/RAC/CDC GTPASE-ACTIVATING PROTEIN"/>
    <property type="match status" value="1"/>
</dbReference>
<dbReference type="PROSITE" id="PS50003">
    <property type="entry name" value="PH_DOMAIN"/>
    <property type="match status" value="1"/>
</dbReference>
<evidence type="ECO:0008006" key="9">
    <source>
        <dbReference type="Google" id="ProtNLM"/>
    </source>
</evidence>
<organism evidence="7 8">
    <name type="scientific">Phascolomyces articulosus</name>
    <dbReference type="NCBI Taxonomy" id="60185"/>
    <lineage>
        <taxon>Eukaryota</taxon>
        <taxon>Fungi</taxon>
        <taxon>Fungi incertae sedis</taxon>
        <taxon>Mucoromycota</taxon>
        <taxon>Mucoromycotina</taxon>
        <taxon>Mucoromycetes</taxon>
        <taxon>Mucorales</taxon>
        <taxon>Lichtheimiaceae</taxon>
        <taxon>Phascolomyces</taxon>
    </lineage>
</organism>
<dbReference type="InterPro" id="IPR001849">
    <property type="entry name" value="PH_domain"/>
</dbReference>